<sequence length="261" mass="28530">MSRVGRLATCFVLSGVIVLSAGVASAQYSSKSRFGGEWRRANRKAEESRFFDWTRFTFEARFGPYWPAIDDEFEGSATPYADAFNPKPQFYFGAEVDWLFFRIPYLGVVGPGLGWGYTSVSTKARVTGTEEESGQDTSLWIMPMYLSAVLRADVLMREVNIPLVPYIKFGLGYGLWGSSSGQDTSVRDGLAGRGASLGTHLALGGMFSLSWLDSSGSESLRDATGLRSIYAFGEWMRSDLGGGSQMRIGTTTAIFGLAAQR</sequence>
<evidence type="ECO:0000313" key="2">
    <source>
        <dbReference type="Proteomes" id="UP000067626"/>
    </source>
</evidence>
<organism evidence="1 2">
    <name type="scientific">Chondromyces crocatus</name>
    <dbReference type="NCBI Taxonomy" id="52"/>
    <lineage>
        <taxon>Bacteria</taxon>
        <taxon>Pseudomonadati</taxon>
        <taxon>Myxococcota</taxon>
        <taxon>Polyangia</taxon>
        <taxon>Polyangiales</taxon>
        <taxon>Polyangiaceae</taxon>
        <taxon>Chondromyces</taxon>
    </lineage>
</organism>
<dbReference type="NCBIfam" id="NF040596">
    <property type="entry name" value="MXAN_2562_fam"/>
    <property type="match status" value="1"/>
</dbReference>
<reference evidence="1 2" key="1">
    <citation type="submission" date="2015-07" db="EMBL/GenBank/DDBJ databases">
        <title>Genome analysis of myxobacterium Chondromyces crocatus Cm c5 reveals a high potential for natural compound synthesis and the genetic basis for the loss of fruiting body formation.</title>
        <authorList>
            <person name="Zaburannyi N."/>
            <person name="Bunk B."/>
            <person name="Maier J."/>
            <person name="Overmann J."/>
            <person name="Mueller R."/>
        </authorList>
    </citation>
    <scope>NUCLEOTIDE SEQUENCE [LARGE SCALE GENOMIC DNA]</scope>
    <source>
        <strain evidence="1 2">Cm c5</strain>
    </source>
</reference>
<dbReference type="RefSeq" id="WP_050431538.1">
    <property type="nucleotide sequence ID" value="NZ_CP012159.1"/>
</dbReference>
<accession>A0A0K1EF24</accession>
<keyword evidence="2" id="KW-1185">Reference proteome</keyword>
<name>A0A0K1EF24_CHOCO</name>
<dbReference type="KEGG" id="ccro:CMC5_036010"/>
<dbReference type="AlphaFoldDB" id="A0A0K1EF24"/>
<gene>
    <name evidence="1" type="ORF">CMC5_036010</name>
</gene>
<dbReference type="EMBL" id="CP012159">
    <property type="protein sequence ID" value="AKT39454.1"/>
    <property type="molecule type" value="Genomic_DNA"/>
</dbReference>
<evidence type="ECO:0008006" key="3">
    <source>
        <dbReference type="Google" id="ProtNLM"/>
    </source>
</evidence>
<dbReference type="Proteomes" id="UP000067626">
    <property type="component" value="Chromosome"/>
</dbReference>
<proteinExistence type="predicted"/>
<evidence type="ECO:0000313" key="1">
    <source>
        <dbReference type="EMBL" id="AKT39454.1"/>
    </source>
</evidence>
<protein>
    <recommendedName>
        <fullName evidence="3">Outer membrane protein beta-barrel domain-containing protein</fullName>
    </recommendedName>
</protein>
<dbReference type="OrthoDB" id="5381597at2"/>